<dbReference type="AlphaFoldDB" id="A0A3N1H4R2"/>
<dbReference type="RefSeq" id="WP_211348171.1">
    <property type="nucleotide sequence ID" value="NZ_RJKM01000001.1"/>
</dbReference>
<dbReference type="SUPFAM" id="SSF51735">
    <property type="entry name" value="NAD(P)-binding Rossmann-fold domains"/>
    <property type="match status" value="1"/>
</dbReference>
<dbReference type="Proteomes" id="UP000268727">
    <property type="component" value="Unassembled WGS sequence"/>
</dbReference>
<dbReference type="InterPro" id="IPR051604">
    <property type="entry name" value="Ergot_Alk_Oxidoreductase"/>
</dbReference>
<evidence type="ECO:0000259" key="1">
    <source>
        <dbReference type="Pfam" id="PF13460"/>
    </source>
</evidence>
<proteinExistence type="predicted"/>
<dbReference type="InterPro" id="IPR036291">
    <property type="entry name" value="NAD(P)-bd_dom_sf"/>
</dbReference>
<dbReference type="PANTHER" id="PTHR43162">
    <property type="match status" value="1"/>
</dbReference>
<evidence type="ECO:0000313" key="3">
    <source>
        <dbReference type="Proteomes" id="UP000268727"/>
    </source>
</evidence>
<organism evidence="2 3">
    <name type="scientific">Saccharothrix texasensis</name>
    <dbReference type="NCBI Taxonomy" id="103734"/>
    <lineage>
        <taxon>Bacteria</taxon>
        <taxon>Bacillati</taxon>
        <taxon>Actinomycetota</taxon>
        <taxon>Actinomycetes</taxon>
        <taxon>Pseudonocardiales</taxon>
        <taxon>Pseudonocardiaceae</taxon>
        <taxon>Saccharothrix</taxon>
    </lineage>
</organism>
<sequence>MTILVLGATGKTGRRVVPSLDALGVDHRAVSRRTEIRFDWSDRSTWAGALEGATAVYLVPPALNLEAAEVAEFVPQAVEAGVRRIVLLSARGIPADDGRERAVRDSGVDWTVLRPTWFSQNFSEDYFLPEILAGEIVLPTGSKATNTNATNSNYGPHPFIDAQDIADVAVAALTQDGHAGVTYELSGPEALTFVDVVARVGEVSGRSVRITDVPAADYTAMLVQGGIEDAYAEVLTMSLIAILDGHDAALSDGVPSVLGRDGRLFGDYAKEAATAWAIPERG</sequence>
<dbReference type="InterPro" id="IPR016040">
    <property type="entry name" value="NAD(P)-bd_dom"/>
</dbReference>
<reference evidence="2 3" key="1">
    <citation type="submission" date="2018-11" db="EMBL/GenBank/DDBJ databases">
        <title>Sequencing the genomes of 1000 actinobacteria strains.</title>
        <authorList>
            <person name="Klenk H.-P."/>
        </authorList>
    </citation>
    <scope>NUCLEOTIDE SEQUENCE [LARGE SCALE GENOMIC DNA]</scope>
    <source>
        <strain evidence="2 3">DSM 44231</strain>
    </source>
</reference>
<gene>
    <name evidence="2" type="ORF">EDD40_2820</name>
</gene>
<dbReference type="PANTHER" id="PTHR43162:SF1">
    <property type="entry name" value="PRESTALK A DIFFERENTIATION PROTEIN A"/>
    <property type="match status" value="1"/>
</dbReference>
<dbReference type="Pfam" id="PF13460">
    <property type="entry name" value="NAD_binding_10"/>
    <property type="match status" value="1"/>
</dbReference>
<protein>
    <submittedName>
        <fullName evidence="2">Uncharacterized protein YbjT (DUF2867 family)</fullName>
    </submittedName>
</protein>
<accession>A0A3N1H4R2</accession>
<comment type="caution">
    <text evidence="2">The sequence shown here is derived from an EMBL/GenBank/DDBJ whole genome shotgun (WGS) entry which is preliminary data.</text>
</comment>
<dbReference type="EMBL" id="RJKM01000001">
    <property type="protein sequence ID" value="ROP37507.1"/>
    <property type="molecule type" value="Genomic_DNA"/>
</dbReference>
<dbReference type="Gene3D" id="3.90.25.10">
    <property type="entry name" value="UDP-galactose 4-epimerase, domain 1"/>
    <property type="match status" value="1"/>
</dbReference>
<feature type="domain" description="NAD(P)-binding" evidence="1">
    <location>
        <begin position="7"/>
        <end position="127"/>
    </location>
</feature>
<keyword evidence="3" id="KW-1185">Reference proteome</keyword>
<evidence type="ECO:0000313" key="2">
    <source>
        <dbReference type="EMBL" id="ROP37507.1"/>
    </source>
</evidence>
<dbReference type="Gene3D" id="3.40.50.720">
    <property type="entry name" value="NAD(P)-binding Rossmann-like Domain"/>
    <property type="match status" value="1"/>
</dbReference>
<name>A0A3N1H4R2_9PSEU</name>